<dbReference type="EC" id="5.2.1.8" evidence="3"/>
<comment type="caution">
    <text evidence="7">The sequence shown here is derived from an EMBL/GenBank/DDBJ whole genome shotgun (WGS) entry which is preliminary data.</text>
</comment>
<evidence type="ECO:0000259" key="6">
    <source>
        <dbReference type="PROSITE" id="PS50059"/>
    </source>
</evidence>
<feature type="compositionally biased region" description="Basic and acidic residues" evidence="4">
    <location>
        <begin position="698"/>
        <end position="723"/>
    </location>
</feature>
<feature type="compositionally biased region" description="Acidic residues" evidence="4">
    <location>
        <begin position="724"/>
        <end position="755"/>
    </location>
</feature>
<feature type="region of interest" description="Disordered" evidence="4">
    <location>
        <begin position="531"/>
        <end position="593"/>
    </location>
</feature>
<dbReference type="PROSITE" id="PS50059">
    <property type="entry name" value="FKBP_PPIASE"/>
    <property type="match status" value="1"/>
</dbReference>
<dbReference type="AlphaFoldDB" id="A0A9W7GLV7"/>
<dbReference type="SUPFAM" id="SSF49562">
    <property type="entry name" value="C2 domain (Calcium/lipid-binding domain, CaLB)"/>
    <property type="match status" value="2"/>
</dbReference>
<dbReference type="Gene3D" id="2.60.40.150">
    <property type="entry name" value="C2 domain"/>
    <property type="match status" value="2"/>
</dbReference>
<dbReference type="EMBL" id="BRYA01000296">
    <property type="protein sequence ID" value="GMI46398.1"/>
    <property type="molecule type" value="Genomic_DNA"/>
</dbReference>
<keyword evidence="2" id="KW-0106">Calcium</keyword>
<dbReference type="Gene3D" id="3.10.50.40">
    <property type="match status" value="1"/>
</dbReference>
<evidence type="ECO:0000256" key="1">
    <source>
        <dbReference type="ARBA" id="ARBA00022723"/>
    </source>
</evidence>
<evidence type="ECO:0000259" key="5">
    <source>
        <dbReference type="PROSITE" id="PS50004"/>
    </source>
</evidence>
<feature type="region of interest" description="Disordered" evidence="4">
    <location>
        <begin position="698"/>
        <end position="755"/>
    </location>
</feature>
<dbReference type="GO" id="GO:0016020">
    <property type="term" value="C:membrane"/>
    <property type="evidence" value="ECO:0007669"/>
    <property type="project" value="TreeGrafter"/>
</dbReference>
<dbReference type="SMART" id="SM00239">
    <property type="entry name" value="C2"/>
    <property type="match status" value="2"/>
</dbReference>
<dbReference type="Pfam" id="PF00168">
    <property type="entry name" value="C2"/>
    <property type="match status" value="3"/>
</dbReference>
<dbReference type="InterPro" id="IPR001179">
    <property type="entry name" value="PPIase_FKBP_dom"/>
</dbReference>
<keyword evidence="3" id="KW-0697">Rotamase</keyword>
<accession>A0A9W7GLV7</accession>
<dbReference type="GO" id="GO:0003755">
    <property type="term" value="F:peptidyl-prolyl cis-trans isomerase activity"/>
    <property type="evidence" value="ECO:0007669"/>
    <property type="project" value="UniProtKB-KW"/>
</dbReference>
<evidence type="ECO:0000256" key="2">
    <source>
        <dbReference type="ARBA" id="ARBA00022837"/>
    </source>
</evidence>
<dbReference type="Proteomes" id="UP001165065">
    <property type="component" value="Unassembled WGS sequence"/>
</dbReference>
<feature type="domain" description="C2" evidence="5">
    <location>
        <begin position="337"/>
        <end position="465"/>
    </location>
</feature>
<sequence length="1057" mass="121136">MIEPLRLRNLYDETKYQQMKKYPKCLTCHRNGIKKDSLFLCVDCKMKCYCEECDAIVHSDIKKSMHKRKRITTGRPYKVKVLEDGDNFTFPKTHDWVTLNYKLYVKDKEGEADTRRLRMFNCLTTLGGLIKKRTSHGTLVDSTYGWTGGKPLQFQVGTSGPCIHLQVVNCSNVAGMDTNGMSDPYVAVWWKDTLIGTTRVIMKNRDPSWENETFVVPLEKEFVRCLNGKDKSMFIMNKNKGKEHHHHDPSFYRPGMKLSPNDASKIVEELSGENALAKLPKLRLDVFDYDKFSKNDFMGQKTFSDNEMLQILFEQNEEPVRNFFLEPKKARGVLGMKLGLVKKDKAESETGEESSTLILQITDGKHLPKADPFSLSDPYCIVKWNDEQVGKTKIIKNTLDPLWNHAYFEMKLTAGSEDKEIEEGVLVIEVFDWDRIGGDDRLGILTFKGKEIKELVEKSAATADMAIDDNVLRVIEEEWTRLEGTPKQSDFKVNILHKIDLKAQEEREKLKEEHEAEKMRILQEKIDAGLETPEERRLRKTMDKEKRRKERATNRAAKVALKKELRKRGMATMADRASRDTRDTRDTRATQGDSLSAMLAAAKAEVEQEIEKGVDFEKSEEYKVPNLEDDEGSLDSKGVPKASRASRHTRKSHRRGSRGSKQGRRGSLMHELPPNVLAAMADNPDLMLGMIKKGELELDKDQMKAGERGSRMSRGSRESKDSVENEEDEEAGQEGEEGEGEGGEGEEEVESDDESLIEEGYEPGTCIAFSNVLGVKCIFEDDDGFEIIQREEWIKLADVPLNIKMGKNPELEEIWRRLELEKQPMWKKIIKGKAKIYAEMDEQKAQQLGWLDKMMGRKNLGLKTYYPLFLPDAESGAKDVQGKIGLRMVYHTRGMVLRGIDEVVSEMSLGERCMINIREDYAFGQVFGNHNLPPHSDINVEVDLVGVRGLGGLYLLISRNASFLMYNLWLFWQLVIIIYERLLCYYEKLLCPLWCKNPWVKQKTYDINEDDADDFDEEAMLQDESLVKSEEGKSVEVKEEEEKNESTLGARMLFANF</sequence>
<dbReference type="GO" id="GO:0005509">
    <property type="term" value="F:calcium ion binding"/>
    <property type="evidence" value="ECO:0007669"/>
    <property type="project" value="TreeGrafter"/>
</dbReference>
<keyword evidence="8" id="KW-1185">Reference proteome</keyword>
<dbReference type="PANTHER" id="PTHR45911:SF4">
    <property type="entry name" value="MULTIPLE C2 AND TRANSMEMBRANE DOMAIN-CONTAINING PROTEIN"/>
    <property type="match status" value="1"/>
</dbReference>
<feature type="compositionally biased region" description="Basic and acidic residues" evidence="4">
    <location>
        <begin position="531"/>
        <end position="545"/>
    </location>
</feature>
<feature type="compositionally biased region" description="Basic and acidic residues" evidence="4">
    <location>
        <begin position="576"/>
        <end position="588"/>
    </location>
</feature>
<feature type="domain" description="C2" evidence="5">
    <location>
        <begin position="146"/>
        <end position="320"/>
    </location>
</feature>
<dbReference type="InterPro" id="IPR046357">
    <property type="entry name" value="PPIase_dom_sf"/>
</dbReference>
<organism evidence="7 8">
    <name type="scientific">Triparma columacea</name>
    <dbReference type="NCBI Taxonomy" id="722753"/>
    <lineage>
        <taxon>Eukaryota</taxon>
        <taxon>Sar</taxon>
        <taxon>Stramenopiles</taxon>
        <taxon>Ochrophyta</taxon>
        <taxon>Bolidophyceae</taxon>
        <taxon>Parmales</taxon>
        <taxon>Triparmaceae</taxon>
        <taxon>Triparma</taxon>
    </lineage>
</organism>
<evidence type="ECO:0000313" key="8">
    <source>
        <dbReference type="Proteomes" id="UP001165065"/>
    </source>
</evidence>
<dbReference type="PANTHER" id="PTHR45911">
    <property type="entry name" value="C2 DOMAIN-CONTAINING PROTEIN"/>
    <property type="match status" value="1"/>
</dbReference>
<keyword evidence="3" id="KW-0413">Isomerase</keyword>
<dbReference type="SUPFAM" id="SSF54534">
    <property type="entry name" value="FKBP-like"/>
    <property type="match status" value="1"/>
</dbReference>
<feature type="region of interest" description="Disordered" evidence="4">
    <location>
        <begin position="621"/>
        <end position="668"/>
    </location>
</feature>
<feature type="compositionally biased region" description="Basic residues" evidence="4">
    <location>
        <begin position="644"/>
        <end position="664"/>
    </location>
</feature>
<evidence type="ECO:0000256" key="4">
    <source>
        <dbReference type="SAM" id="MobiDB-lite"/>
    </source>
</evidence>
<dbReference type="PROSITE" id="PS50004">
    <property type="entry name" value="C2"/>
    <property type="match status" value="2"/>
</dbReference>
<feature type="domain" description="PPIase FKBP-type" evidence="6">
    <location>
        <begin position="894"/>
        <end position="948"/>
    </location>
</feature>
<reference evidence="8" key="1">
    <citation type="journal article" date="2023" name="Commun. Biol.">
        <title>Genome analysis of Parmales, the sister group of diatoms, reveals the evolutionary specialization of diatoms from phago-mixotrophs to photoautotrophs.</title>
        <authorList>
            <person name="Ban H."/>
            <person name="Sato S."/>
            <person name="Yoshikawa S."/>
            <person name="Yamada K."/>
            <person name="Nakamura Y."/>
            <person name="Ichinomiya M."/>
            <person name="Sato N."/>
            <person name="Blanc-Mathieu R."/>
            <person name="Endo H."/>
            <person name="Kuwata A."/>
            <person name="Ogata H."/>
        </authorList>
    </citation>
    <scope>NUCLEOTIDE SEQUENCE [LARGE SCALE GENOMIC DNA]</scope>
</reference>
<dbReference type="CDD" id="cd00030">
    <property type="entry name" value="C2"/>
    <property type="match status" value="2"/>
</dbReference>
<proteinExistence type="predicted"/>
<dbReference type="InterPro" id="IPR035892">
    <property type="entry name" value="C2_domain_sf"/>
</dbReference>
<name>A0A9W7GLV7_9STRA</name>
<protein>
    <recommendedName>
        <fullName evidence="3">peptidylprolyl isomerase</fullName>
        <ecNumber evidence="3">5.2.1.8</ecNumber>
    </recommendedName>
</protein>
<dbReference type="InterPro" id="IPR000008">
    <property type="entry name" value="C2_dom"/>
</dbReference>
<evidence type="ECO:0000256" key="3">
    <source>
        <dbReference type="PROSITE-ProRule" id="PRU00277"/>
    </source>
</evidence>
<comment type="catalytic activity">
    <reaction evidence="3">
        <text>[protein]-peptidylproline (omega=180) = [protein]-peptidylproline (omega=0)</text>
        <dbReference type="Rhea" id="RHEA:16237"/>
        <dbReference type="Rhea" id="RHEA-COMP:10747"/>
        <dbReference type="Rhea" id="RHEA-COMP:10748"/>
        <dbReference type="ChEBI" id="CHEBI:83833"/>
        <dbReference type="ChEBI" id="CHEBI:83834"/>
        <dbReference type="EC" id="5.2.1.8"/>
    </reaction>
</comment>
<dbReference type="OrthoDB" id="67700at2759"/>
<evidence type="ECO:0000313" key="7">
    <source>
        <dbReference type="EMBL" id="GMI46398.1"/>
    </source>
</evidence>
<keyword evidence="1" id="KW-0479">Metal-binding</keyword>
<gene>
    <name evidence="7" type="ORF">TrCOL_g11182</name>
</gene>